<dbReference type="GO" id="GO:0005886">
    <property type="term" value="C:plasma membrane"/>
    <property type="evidence" value="ECO:0007669"/>
    <property type="project" value="UniProtKB-SubCell"/>
</dbReference>
<dbReference type="AlphaFoldDB" id="A0A1G9KXF3"/>
<evidence type="ECO:0000256" key="6">
    <source>
        <dbReference type="ARBA" id="ARBA00022989"/>
    </source>
</evidence>
<dbReference type="PANTHER" id="PTHR30472">
    <property type="entry name" value="FERRIC ENTEROBACTIN TRANSPORT SYSTEM PERMEASE PROTEIN"/>
    <property type="match status" value="1"/>
</dbReference>
<evidence type="ECO:0000313" key="9">
    <source>
        <dbReference type="EMBL" id="SDL54025.1"/>
    </source>
</evidence>
<dbReference type="Pfam" id="PF01032">
    <property type="entry name" value="FecCD"/>
    <property type="match status" value="1"/>
</dbReference>
<evidence type="ECO:0000256" key="4">
    <source>
        <dbReference type="ARBA" id="ARBA00022475"/>
    </source>
</evidence>
<feature type="transmembrane region" description="Helical" evidence="8">
    <location>
        <begin position="91"/>
        <end position="112"/>
    </location>
</feature>
<dbReference type="InterPro" id="IPR000522">
    <property type="entry name" value="ABC_transptr_permease_BtuC"/>
</dbReference>
<evidence type="ECO:0000256" key="7">
    <source>
        <dbReference type="ARBA" id="ARBA00023136"/>
    </source>
</evidence>
<dbReference type="InterPro" id="IPR037294">
    <property type="entry name" value="ABC_BtuC-like"/>
</dbReference>
<evidence type="ECO:0000256" key="8">
    <source>
        <dbReference type="SAM" id="Phobius"/>
    </source>
</evidence>
<dbReference type="EMBL" id="FNGX01000002">
    <property type="protein sequence ID" value="SDL54025.1"/>
    <property type="molecule type" value="Genomic_DNA"/>
</dbReference>
<dbReference type="OrthoDB" id="9811721at2"/>
<protein>
    <submittedName>
        <fullName evidence="9">Iron complex transport system permease protein</fullName>
    </submittedName>
</protein>
<dbReference type="SUPFAM" id="SSF81345">
    <property type="entry name" value="ABC transporter involved in vitamin B12 uptake, BtuC"/>
    <property type="match status" value="1"/>
</dbReference>
<comment type="subcellular location">
    <subcellularLocation>
        <location evidence="1">Cell membrane</location>
        <topology evidence="1">Multi-pass membrane protein</topology>
    </subcellularLocation>
</comment>
<dbReference type="FunFam" id="1.10.3470.10:FF:000001">
    <property type="entry name" value="Vitamin B12 ABC transporter permease BtuC"/>
    <property type="match status" value="1"/>
</dbReference>
<keyword evidence="5 8" id="KW-0812">Transmembrane</keyword>
<dbReference type="GO" id="GO:0033214">
    <property type="term" value="P:siderophore-iron import into cell"/>
    <property type="evidence" value="ECO:0007669"/>
    <property type="project" value="TreeGrafter"/>
</dbReference>
<evidence type="ECO:0000313" key="10">
    <source>
        <dbReference type="Proteomes" id="UP000183162"/>
    </source>
</evidence>
<keyword evidence="3" id="KW-0813">Transport</keyword>
<feature type="transmembrane region" description="Helical" evidence="8">
    <location>
        <begin position="280"/>
        <end position="298"/>
    </location>
</feature>
<evidence type="ECO:0000256" key="1">
    <source>
        <dbReference type="ARBA" id="ARBA00004651"/>
    </source>
</evidence>
<dbReference type="RefSeq" id="WP_074566809.1">
    <property type="nucleotide sequence ID" value="NZ_FNGX01000002.1"/>
</dbReference>
<sequence>MRQKFHFTKRFFPLLLLLLVIFLASLAIGYANSSISQVLKVFLGKSNATMSLIVLKIRLPRILACMISGAALAVSGVLLQTLTKNPLADSGILGINAGAGFVIAIMIGLLDISNPKILAFMPFLAMIGSIITICTVYAISHQKNQPISPSRLIIAGVGVSSLLSGMMISIIDNLDIGKTDYIVSWLSGKVTGGNWQTLMTLTPLFLLALGLTYWRSYILNMMMFSEETTIALGVNIKKERLVLLILSTALASLSVILVGNITFIGLLSGHITKQLFGNDHRITLPASMIVGMILMLVADTIGRSLLVGTGIPTGIIISVIGAPYFLYLMIKAN</sequence>
<accession>A0A1G9KXF3</accession>
<name>A0A1G9KXF3_STREI</name>
<proteinExistence type="inferred from homology"/>
<feature type="transmembrane region" description="Helical" evidence="8">
    <location>
        <begin position="241"/>
        <end position="268"/>
    </location>
</feature>
<reference evidence="9 10" key="1">
    <citation type="submission" date="2016-10" db="EMBL/GenBank/DDBJ databases">
        <authorList>
            <person name="de Groot N.N."/>
        </authorList>
    </citation>
    <scope>NUCLEOTIDE SEQUENCE [LARGE SCALE GENOMIC DNA]</scope>
    <source>
        <strain evidence="9 10">Sb09</strain>
    </source>
</reference>
<dbReference type="CDD" id="cd06550">
    <property type="entry name" value="TM_ABC_iron-siderophores_like"/>
    <property type="match status" value="1"/>
</dbReference>
<comment type="similarity">
    <text evidence="2">Belongs to the binding-protein-dependent transport system permease family. FecCD subfamily.</text>
</comment>
<feature type="transmembrane region" description="Helical" evidence="8">
    <location>
        <begin position="195"/>
        <end position="214"/>
    </location>
</feature>
<dbReference type="PANTHER" id="PTHR30472:SF69">
    <property type="entry name" value="HEME-IRON TRANSPORT SYSTEM PERMEASE PROTEIN ISDF-RELATED"/>
    <property type="match status" value="1"/>
</dbReference>
<dbReference type="Gene3D" id="1.10.3470.10">
    <property type="entry name" value="ABC transporter involved in vitamin B12 uptake, BtuC"/>
    <property type="match status" value="1"/>
</dbReference>
<dbReference type="Proteomes" id="UP000183162">
    <property type="component" value="Unassembled WGS sequence"/>
</dbReference>
<feature type="transmembrane region" description="Helical" evidence="8">
    <location>
        <begin position="305"/>
        <end position="330"/>
    </location>
</feature>
<keyword evidence="7 8" id="KW-0472">Membrane</keyword>
<keyword evidence="4" id="KW-1003">Cell membrane</keyword>
<feature type="transmembrane region" description="Helical" evidence="8">
    <location>
        <begin position="118"/>
        <end position="140"/>
    </location>
</feature>
<organism evidence="9 10">
    <name type="scientific">Streptococcus equinus</name>
    <name type="common">Streptococcus bovis</name>
    <dbReference type="NCBI Taxonomy" id="1335"/>
    <lineage>
        <taxon>Bacteria</taxon>
        <taxon>Bacillati</taxon>
        <taxon>Bacillota</taxon>
        <taxon>Bacilli</taxon>
        <taxon>Lactobacillales</taxon>
        <taxon>Streptococcaceae</taxon>
        <taxon>Streptococcus</taxon>
    </lineage>
</organism>
<evidence type="ECO:0000256" key="3">
    <source>
        <dbReference type="ARBA" id="ARBA00022448"/>
    </source>
</evidence>
<evidence type="ECO:0000256" key="2">
    <source>
        <dbReference type="ARBA" id="ARBA00007935"/>
    </source>
</evidence>
<evidence type="ECO:0000256" key="5">
    <source>
        <dbReference type="ARBA" id="ARBA00022692"/>
    </source>
</evidence>
<gene>
    <name evidence="9" type="ORF">SAMN05216400_0990</name>
</gene>
<keyword evidence="6 8" id="KW-1133">Transmembrane helix</keyword>
<feature type="transmembrane region" description="Helical" evidence="8">
    <location>
        <begin position="152"/>
        <end position="171"/>
    </location>
</feature>
<feature type="transmembrane region" description="Helical" evidence="8">
    <location>
        <begin position="57"/>
        <end position="79"/>
    </location>
</feature>
<dbReference type="GO" id="GO:0022857">
    <property type="term" value="F:transmembrane transporter activity"/>
    <property type="evidence" value="ECO:0007669"/>
    <property type="project" value="InterPro"/>
</dbReference>